<organism evidence="7 8">
    <name type="scientific">Candidatus Nomurabacteria bacterium GW2011_GWC2_42_20</name>
    <dbReference type="NCBI Taxonomy" id="1618756"/>
    <lineage>
        <taxon>Bacteria</taxon>
        <taxon>Candidatus Nomuraibacteriota</taxon>
    </lineage>
</organism>
<feature type="transmembrane region" description="Helical" evidence="5">
    <location>
        <begin position="161"/>
        <end position="181"/>
    </location>
</feature>
<feature type="transmembrane region" description="Helical" evidence="5">
    <location>
        <begin position="134"/>
        <end position="155"/>
    </location>
</feature>
<keyword evidence="4 5" id="KW-0472">Membrane</keyword>
<dbReference type="InterPro" id="IPR027469">
    <property type="entry name" value="Cation_efflux_TMD_sf"/>
</dbReference>
<keyword evidence="2 5" id="KW-0812">Transmembrane</keyword>
<sequence length="203" mass="22646">MKHYLKLAKLSFSLFIFELLGGIFSGSMALVSDALHVLLDGMENIVSAIVSRLSLKGYDEKIVRDFGGKISALLLLFASSGIVYEGFERILTPHEVEWYMVLVAIIGLAVNLWQKSLHNEALEEHRNQTHFWQNRHLISDISASAAVVIGGLVMFFAEGLYWIDGVLSVGIGVMIVFFTIAKLLGFDIHKHDYEHTCGSKSCR</sequence>
<evidence type="ECO:0000256" key="5">
    <source>
        <dbReference type="SAM" id="Phobius"/>
    </source>
</evidence>
<dbReference type="EMBL" id="LCDG01000010">
    <property type="protein sequence ID" value="KKS47206.1"/>
    <property type="molecule type" value="Genomic_DNA"/>
</dbReference>
<evidence type="ECO:0000313" key="7">
    <source>
        <dbReference type="EMBL" id="KKS47206.1"/>
    </source>
</evidence>
<accession>A0A0G1BLR1</accession>
<comment type="subcellular location">
    <subcellularLocation>
        <location evidence="1">Membrane</location>
        <topology evidence="1">Multi-pass membrane protein</topology>
    </subcellularLocation>
</comment>
<dbReference type="PANTHER" id="PTHR11562:SF17">
    <property type="entry name" value="RE54080P-RELATED"/>
    <property type="match status" value="1"/>
</dbReference>
<evidence type="ECO:0000256" key="1">
    <source>
        <dbReference type="ARBA" id="ARBA00004141"/>
    </source>
</evidence>
<gene>
    <name evidence="7" type="ORF">UV12_C0010G0023</name>
</gene>
<feature type="transmembrane region" description="Helical" evidence="5">
    <location>
        <begin position="96"/>
        <end position="113"/>
    </location>
</feature>
<dbReference type="STRING" id="1618756.UV12_C0010G0023"/>
<dbReference type="AlphaFoldDB" id="A0A0G1BLR1"/>
<proteinExistence type="predicted"/>
<dbReference type="GO" id="GO:0005886">
    <property type="term" value="C:plasma membrane"/>
    <property type="evidence" value="ECO:0007669"/>
    <property type="project" value="TreeGrafter"/>
</dbReference>
<protein>
    <submittedName>
        <fullName evidence="7">Cation diffusion facilitator family transporter</fullName>
    </submittedName>
</protein>
<name>A0A0G1BLR1_9BACT</name>
<dbReference type="InterPro" id="IPR058533">
    <property type="entry name" value="Cation_efflux_TM"/>
</dbReference>
<dbReference type="SUPFAM" id="SSF161111">
    <property type="entry name" value="Cation efflux protein transmembrane domain-like"/>
    <property type="match status" value="1"/>
</dbReference>
<dbReference type="Gene3D" id="1.20.1510.10">
    <property type="entry name" value="Cation efflux protein transmembrane domain"/>
    <property type="match status" value="1"/>
</dbReference>
<dbReference type="PANTHER" id="PTHR11562">
    <property type="entry name" value="CATION EFFLUX PROTEIN/ ZINC TRANSPORTER"/>
    <property type="match status" value="1"/>
</dbReference>
<dbReference type="Proteomes" id="UP000034704">
    <property type="component" value="Unassembled WGS sequence"/>
</dbReference>
<evidence type="ECO:0000256" key="2">
    <source>
        <dbReference type="ARBA" id="ARBA00022692"/>
    </source>
</evidence>
<dbReference type="InterPro" id="IPR050681">
    <property type="entry name" value="CDF/SLC30A"/>
</dbReference>
<evidence type="ECO:0000256" key="4">
    <source>
        <dbReference type="ARBA" id="ARBA00023136"/>
    </source>
</evidence>
<keyword evidence="3 5" id="KW-1133">Transmembrane helix</keyword>
<dbReference type="InterPro" id="IPR002524">
    <property type="entry name" value="Cation_efflux"/>
</dbReference>
<dbReference type="NCBIfam" id="TIGR01297">
    <property type="entry name" value="CDF"/>
    <property type="match status" value="1"/>
</dbReference>
<feature type="domain" description="Cation efflux protein transmembrane" evidence="6">
    <location>
        <begin position="11"/>
        <end position="177"/>
    </location>
</feature>
<reference evidence="7 8" key="1">
    <citation type="journal article" date="2015" name="Nature">
        <title>rRNA introns, odd ribosomes, and small enigmatic genomes across a large radiation of phyla.</title>
        <authorList>
            <person name="Brown C.T."/>
            <person name="Hug L.A."/>
            <person name="Thomas B.C."/>
            <person name="Sharon I."/>
            <person name="Castelle C.J."/>
            <person name="Singh A."/>
            <person name="Wilkins M.J."/>
            <person name="Williams K.H."/>
            <person name="Banfield J.F."/>
        </authorList>
    </citation>
    <scope>NUCLEOTIDE SEQUENCE [LARGE SCALE GENOMIC DNA]</scope>
</reference>
<comment type="caution">
    <text evidence="7">The sequence shown here is derived from an EMBL/GenBank/DDBJ whole genome shotgun (WGS) entry which is preliminary data.</text>
</comment>
<evidence type="ECO:0000259" key="6">
    <source>
        <dbReference type="Pfam" id="PF01545"/>
    </source>
</evidence>
<feature type="transmembrane region" description="Helical" evidence="5">
    <location>
        <begin position="12"/>
        <end position="31"/>
    </location>
</feature>
<dbReference type="GO" id="GO:0005385">
    <property type="term" value="F:zinc ion transmembrane transporter activity"/>
    <property type="evidence" value="ECO:0007669"/>
    <property type="project" value="TreeGrafter"/>
</dbReference>
<dbReference type="Pfam" id="PF01545">
    <property type="entry name" value="Cation_efflux"/>
    <property type="match status" value="1"/>
</dbReference>
<evidence type="ECO:0000256" key="3">
    <source>
        <dbReference type="ARBA" id="ARBA00022989"/>
    </source>
</evidence>
<evidence type="ECO:0000313" key="8">
    <source>
        <dbReference type="Proteomes" id="UP000034704"/>
    </source>
</evidence>